<reference evidence="3" key="1">
    <citation type="submission" date="2023-07" db="EMBL/GenBank/DDBJ databases">
        <title>Chromosome-level genome assembly of Artemia franciscana.</title>
        <authorList>
            <person name="Jo E."/>
        </authorList>
    </citation>
    <scope>NUCLEOTIDE SEQUENCE</scope>
    <source>
        <tissue evidence="3">Whole body</tissue>
    </source>
</reference>
<dbReference type="EMBL" id="JAVRJZ010000018">
    <property type="protein sequence ID" value="KAK2708764.1"/>
    <property type="molecule type" value="Genomic_DNA"/>
</dbReference>
<proteinExistence type="predicted"/>
<sequence length="260" mass="30127">MGCFGKEVKIDVWPRSQSTPGITTRGMKHNKNRQFEKNEEKEKESGTLKRNENVEAVLNGVTPVLAVDKYVDNTLGGMVETEMNTLTSSNGSEKENKKATICEEEEDKRNKTKEGRCSKDRSEIEDQIKNEQLTTARICKEKKKAKEINLRQVKKKNEETTEKTEDILKRVKSYYKNVNTRETEEEKERVDEFFRKIEYNQVIKGKKVTLTAKLTKEEINKAVPDTDNNKTPGLDGIPYEFYKTHIEKIAENLPDIFRKL</sequence>
<evidence type="ECO:0000256" key="1">
    <source>
        <dbReference type="SAM" id="Coils"/>
    </source>
</evidence>
<feature type="region of interest" description="Disordered" evidence="2">
    <location>
        <begin position="84"/>
        <end position="120"/>
    </location>
</feature>
<gene>
    <name evidence="3" type="ORF">QYM36_014390</name>
</gene>
<feature type="region of interest" description="Disordered" evidence="2">
    <location>
        <begin position="15"/>
        <end position="49"/>
    </location>
</feature>
<keyword evidence="4" id="KW-1185">Reference proteome</keyword>
<dbReference type="Proteomes" id="UP001187531">
    <property type="component" value="Unassembled WGS sequence"/>
</dbReference>
<comment type="caution">
    <text evidence="3">The sequence shown here is derived from an EMBL/GenBank/DDBJ whole genome shotgun (WGS) entry which is preliminary data.</text>
</comment>
<feature type="compositionally biased region" description="Basic and acidic residues" evidence="2">
    <location>
        <begin position="92"/>
        <end position="120"/>
    </location>
</feature>
<evidence type="ECO:0000256" key="2">
    <source>
        <dbReference type="SAM" id="MobiDB-lite"/>
    </source>
</evidence>
<protein>
    <submittedName>
        <fullName evidence="3">Uncharacterized protein</fullName>
    </submittedName>
</protein>
<evidence type="ECO:0000313" key="3">
    <source>
        <dbReference type="EMBL" id="KAK2708764.1"/>
    </source>
</evidence>
<keyword evidence="1" id="KW-0175">Coiled coil</keyword>
<organism evidence="3 4">
    <name type="scientific">Artemia franciscana</name>
    <name type="common">Brine shrimp</name>
    <name type="synonym">Artemia sanfranciscana</name>
    <dbReference type="NCBI Taxonomy" id="6661"/>
    <lineage>
        <taxon>Eukaryota</taxon>
        <taxon>Metazoa</taxon>
        <taxon>Ecdysozoa</taxon>
        <taxon>Arthropoda</taxon>
        <taxon>Crustacea</taxon>
        <taxon>Branchiopoda</taxon>
        <taxon>Anostraca</taxon>
        <taxon>Artemiidae</taxon>
        <taxon>Artemia</taxon>
    </lineage>
</organism>
<name>A0AA88L0A8_ARTSF</name>
<feature type="coiled-coil region" evidence="1">
    <location>
        <begin position="143"/>
        <end position="170"/>
    </location>
</feature>
<feature type="compositionally biased region" description="Basic and acidic residues" evidence="2">
    <location>
        <begin position="33"/>
        <end position="49"/>
    </location>
</feature>
<dbReference type="AlphaFoldDB" id="A0AA88L0A8"/>
<evidence type="ECO:0000313" key="4">
    <source>
        <dbReference type="Proteomes" id="UP001187531"/>
    </source>
</evidence>
<accession>A0AA88L0A8</accession>